<feature type="compositionally biased region" description="Polar residues" evidence="5">
    <location>
        <begin position="354"/>
        <end position="369"/>
    </location>
</feature>
<reference evidence="7 8" key="1">
    <citation type="submission" date="2017-05" db="EMBL/GenBank/DDBJ databases">
        <title>Genome sequence for an aflatoxigenic pathogen of Argentinian peanut, Aspergillus arachidicola.</title>
        <authorList>
            <person name="Moore G."/>
            <person name="Beltz S.B."/>
            <person name="Mack B.M."/>
        </authorList>
    </citation>
    <scope>NUCLEOTIDE SEQUENCE [LARGE SCALE GENOMIC DNA]</scope>
    <source>
        <strain evidence="7 8">CBS 117610</strain>
    </source>
</reference>
<keyword evidence="2 6" id="KW-0812">Transmembrane</keyword>
<dbReference type="GO" id="GO:0016020">
    <property type="term" value="C:membrane"/>
    <property type="evidence" value="ECO:0007669"/>
    <property type="project" value="UniProtKB-SubCell"/>
</dbReference>
<feature type="compositionally biased region" description="Acidic residues" evidence="5">
    <location>
        <begin position="318"/>
        <end position="327"/>
    </location>
</feature>
<organism evidence="7 8">
    <name type="scientific">Aspergillus arachidicola</name>
    <dbReference type="NCBI Taxonomy" id="656916"/>
    <lineage>
        <taxon>Eukaryota</taxon>
        <taxon>Fungi</taxon>
        <taxon>Dikarya</taxon>
        <taxon>Ascomycota</taxon>
        <taxon>Pezizomycotina</taxon>
        <taxon>Eurotiomycetes</taxon>
        <taxon>Eurotiomycetidae</taxon>
        <taxon>Eurotiales</taxon>
        <taxon>Aspergillaceae</taxon>
        <taxon>Aspergillus</taxon>
        <taxon>Aspergillus subgen. Circumdati</taxon>
    </lineage>
</organism>
<dbReference type="InterPro" id="IPR005178">
    <property type="entry name" value="Ostalpha/TMEM184C"/>
</dbReference>
<feature type="compositionally biased region" description="Polar residues" evidence="5">
    <location>
        <begin position="579"/>
        <end position="602"/>
    </location>
</feature>
<evidence type="ECO:0000256" key="5">
    <source>
        <dbReference type="SAM" id="MobiDB-lite"/>
    </source>
</evidence>
<evidence type="ECO:0000256" key="2">
    <source>
        <dbReference type="ARBA" id="ARBA00022692"/>
    </source>
</evidence>
<feature type="transmembrane region" description="Helical" evidence="6">
    <location>
        <begin position="107"/>
        <end position="128"/>
    </location>
</feature>
<dbReference type="SMART" id="SM01417">
    <property type="entry name" value="Solute_trans_a"/>
    <property type="match status" value="1"/>
</dbReference>
<dbReference type="EMBL" id="NEXV01000549">
    <property type="protein sequence ID" value="PIG81574.1"/>
    <property type="molecule type" value="Genomic_DNA"/>
</dbReference>
<feature type="compositionally biased region" description="Polar residues" evidence="5">
    <location>
        <begin position="386"/>
        <end position="397"/>
    </location>
</feature>
<keyword evidence="8" id="KW-1185">Reference proteome</keyword>
<evidence type="ECO:0000256" key="4">
    <source>
        <dbReference type="ARBA" id="ARBA00023136"/>
    </source>
</evidence>
<keyword evidence="3 6" id="KW-1133">Transmembrane helix</keyword>
<name>A0A2G7FLU8_9EURO</name>
<dbReference type="PANTHER" id="PTHR23423">
    <property type="entry name" value="ORGANIC SOLUTE TRANSPORTER-RELATED"/>
    <property type="match status" value="1"/>
</dbReference>
<feature type="region of interest" description="Disordered" evidence="5">
    <location>
        <begin position="654"/>
        <end position="674"/>
    </location>
</feature>
<feature type="compositionally biased region" description="Low complexity" evidence="5">
    <location>
        <begin position="415"/>
        <end position="425"/>
    </location>
</feature>
<evidence type="ECO:0000313" key="8">
    <source>
        <dbReference type="Proteomes" id="UP000231358"/>
    </source>
</evidence>
<feature type="region of interest" description="Disordered" evidence="5">
    <location>
        <begin position="354"/>
        <end position="623"/>
    </location>
</feature>
<feature type="compositionally biased region" description="Low complexity" evidence="5">
    <location>
        <begin position="603"/>
        <end position="620"/>
    </location>
</feature>
<feature type="compositionally biased region" description="Basic and acidic residues" evidence="5">
    <location>
        <begin position="303"/>
        <end position="317"/>
    </location>
</feature>
<evidence type="ECO:0000256" key="3">
    <source>
        <dbReference type="ARBA" id="ARBA00022989"/>
    </source>
</evidence>
<sequence>MNITDEQLQAFTIYTFFQLLINFLGGERALIIMTHGRPPVQHAWPLNHFLPKLDISDPHTFLAVKRGILQYTWLKPILAIVSIIMKATDSYQEGYLGLASGYLWTGIVYNVSVTISLYSLAMFWVCLHNDLAPFRPVPKFLCVKLIIFASYWQGFFLSILQWLGALSNGVAGYTPDNLAAAIQDSLICFEMPIFAITHWYAFSWHDYADPTISSARLPVIYALRDAFGIRDLIEDTKMTLRGENYAYRLFDSGDHIMAHAESESRVRRMMHGMRYERGGKGKYWIPTPGEINSRTPLLSGAESSRRGSIVDRFRSPSDVEESTLDEGDEQLFTKARALEFGDWNYPVITANQAPQDQRLSSYQNPQQTEVVKKSRKHRKVRAPGSGETQPKSDSTPSKSRRQRTEIRAPLQRGPSSSTSQNSDRSQLVDLVVEDREAEEKERAENQRMTGSALLEPEHRYFQTPSGHPLSEQSEITHSEGPGSPSERVRQPTERDEGEGTDNDDPKTPGWSYEVSKPEPPKEPQASRVTIPPRTPTNTSTNLQDRPLPPIPVEDSPSSGTTQRPPTTPTDTRPPTTPSENRNPNSATITPSRSGRVTQWLFQSSNKTSPFSSSVSPWKSTFTDKNPFRIRSRTLSGSTFTSSLASLTGGFKTTPSLSSNTTAATPAPPPHVDSRLGKEVDVSMSFSRPYIPKQADEPAIYPTIFEGQQQHQHMQNGYDEFDHSYYTTYRQSAVGLAF</sequence>
<comment type="caution">
    <text evidence="7">The sequence shown here is derived from an EMBL/GenBank/DDBJ whole genome shotgun (WGS) entry which is preliminary data.</text>
</comment>
<dbReference type="AlphaFoldDB" id="A0A2G7FLU8"/>
<protein>
    <submittedName>
        <fullName evidence="7">DUF300 domain protein</fullName>
    </submittedName>
</protein>
<accession>A0A2G7FLU8</accession>
<gene>
    <name evidence="7" type="ORF">AARAC_002174</name>
</gene>
<dbReference type="Pfam" id="PF03619">
    <property type="entry name" value="Solute_trans_a"/>
    <property type="match status" value="1"/>
</dbReference>
<comment type="subcellular location">
    <subcellularLocation>
        <location evidence="1">Membrane</location>
        <topology evidence="1">Multi-pass membrane protein</topology>
    </subcellularLocation>
</comment>
<keyword evidence="4 6" id="KW-0472">Membrane</keyword>
<feature type="compositionally biased region" description="Basic and acidic residues" evidence="5">
    <location>
        <begin position="432"/>
        <end position="445"/>
    </location>
</feature>
<feature type="region of interest" description="Disordered" evidence="5">
    <location>
        <begin position="294"/>
        <end position="327"/>
    </location>
</feature>
<dbReference type="STRING" id="656916.A0A2G7FLU8"/>
<dbReference type="Proteomes" id="UP000231358">
    <property type="component" value="Unassembled WGS sequence"/>
</dbReference>
<feature type="transmembrane region" description="Helical" evidence="6">
    <location>
        <begin position="140"/>
        <end position="163"/>
    </location>
</feature>
<feature type="compositionally biased region" description="Polar residues" evidence="5">
    <location>
        <begin position="462"/>
        <end position="475"/>
    </location>
</feature>
<evidence type="ECO:0000256" key="1">
    <source>
        <dbReference type="ARBA" id="ARBA00004141"/>
    </source>
</evidence>
<evidence type="ECO:0000313" key="7">
    <source>
        <dbReference type="EMBL" id="PIG81574.1"/>
    </source>
</evidence>
<proteinExistence type="predicted"/>
<feature type="compositionally biased region" description="Low complexity" evidence="5">
    <location>
        <begin position="654"/>
        <end position="664"/>
    </location>
</feature>
<evidence type="ECO:0000256" key="6">
    <source>
        <dbReference type="SAM" id="Phobius"/>
    </source>
</evidence>
<feature type="transmembrane region" description="Helical" evidence="6">
    <location>
        <begin position="68"/>
        <end position="87"/>
    </location>
</feature>
<feature type="compositionally biased region" description="Low complexity" evidence="5">
    <location>
        <begin position="555"/>
        <end position="573"/>
    </location>
</feature>